<dbReference type="Proteomes" id="UP001499878">
    <property type="component" value="Unassembled WGS sequence"/>
</dbReference>
<dbReference type="InterPro" id="IPR016040">
    <property type="entry name" value="NAD(P)-bd_dom"/>
</dbReference>
<dbReference type="RefSeq" id="WP_345629612.1">
    <property type="nucleotide sequence ID" value="NZ_BAABJR010000005.1"/>
</dbReference>
<name>A0ABP9T3C5_9ACTN</name>
<dbReference type="InterPro" id="IPR036291">
    <property type="entry name" value="NAD(P)-bd_dom_sf"/>
</dbReference>
<dbReference type="CDD" id="cd05257">
    <property type="entry name" value="Arna_like_SDR_e"/>
    <property type="match status" value="1"/>
</dbReference>
<reference evidence="3" key="1">
    <citation type="journal article" date="2019" name="Int. J. Syst. Evol. Microbiol.">
        <title>The Global Catalogue of Microorganisms (GCM) 10K type strain sequencing project: providing services to taxonomists for standard genome sequencing and annotation.</title>
        <authorList>
            <consortium name="The Broad Institute Genomics Platform"/>
            <consortium name="The Broad Institute Genome Sequencing Center for Infectious Disease"/>
            <person name="Wu L."/>
            <person name="Ma J."/>
        </authorList>
    </citation>
    <scope>NUCLEOTIDE SEQUENCE [LARGE SCALE GENOMIC DNA]</scope>
    <source>
        <strain evidence="3">JCM 18306</strain>
    </source>
</reference>
<dbReference type="Pfam" id="PF16363">
    <property type="entry name" value="GDP_Man_Dehyd"/>
    <property type="match status" value="1"/>
</dbReference>
<dbReference type="SUPFAM" id="SSF51735">
    <property type="entry name" value="NAD(P)-binding Rossmann-fold domains"/>
    <property type="match status" value="1"/>
</dbReference>
<protein>
    <submittedName>
        <fullName evidence="2">NAD-dependent 4,6-dehydratase LegB</fullName>
    </submittedName>
</protein>
<evidence type="ECO:0000259" key="1">
    <source>
        <dbReference type="Pfam" id="PF16363"/>
    </source>
</evidence>
<accession>A0ABP9T3C5</accession>
<proteinExistence type="predicted"/>
<dbReference type="EMBL" id="BAABJR010000005">
    <property type="protein sequence ID" value="GAA5207875.1"/>
    <property type="molecule type" value="Genomic_DNA"/>
</dbReference>
<dbReference type="PANTHER" id="PTHR43000">
    <property type="entry name" value="DTDP-D-GLUCOSE 4,6-DEHYDRATASE-RELATED"/>
    <property type="match status" value="1"/>
</dbReference>
<keyword evidence="3" id="KW-1185">Reference proteome</keyword>
<gene>
    <name evidence="2" type="ORF">GCM10023323_25160</name>
</gene>
<sequence>MTFPRTPAPHTTADFDWTGRTVLVTGAEGFIGSALVDLLVARGAEVRAFVHYKPYAEKGHLAHHFTDPDSPVEMLAGDVRDAGRVMDAVAGCDTVFHLAALIGIPYSYESPGAYVQTNVVGTENIAEACRRHAVRRLVHTSTSEVYGTARTAPISEDHPLQPQSPYSASKIGADMMALSHWHAFELPVTVVRPFNTYGPRQSARAVIPTILSQLHSGTRQIRLGSLTPTRDFTYVTDTAAGFLALAACDRAVGHAVNLGTGQEISVGDLAKALITASGRDAEIVVDPARLRPAGSEVQRLLSDNSRARDWAGWQPEVSLEEGLRHTSDWVADNLRLFATDRYHV</sequence>
<feature type="domain" description="NAD(P)-binding" evidence="1">
    <location>
        <begin position="23"/>
        <end position="325"/>
    </location>
</feature>
<organism evidence="2 3">
    <name type="scientific">Streptomyces thinghirensis</name>
    <dbReference type="NCBI Taxonomy" id="551547"/>
    <lineage>
        <taxon>Bacteria</taxon>
        <taxon>Bacillati</taxon>
        <taxon>Actinomycetota</taxon>
        <taxon>Actinomycetes</taxon>
        <taxon>Kitasatosporales</taxon>
        <taxon>Streptomycetaceae</taxon>
        <taxon>Streptomyces</taxon>
    </lineage>
</organism>
<evidence type="ECO:0000313" key="2">
    <source>
        <dbReference type="EMBL" id="GAA5207875.1"/>
    </source>
</evidence>
<dbReference type="Gene3D" id="3.40.50.720">
    <property type="entry name" value="NAD(P)-binding Rossmann-like Domain"/>
    <property type="match status" value="1"/>
</dbReference>
<comment type="caution">
    <text evidence="2">The sequence shown here is derived from an EMBL/GenBank/DDBJ whole genome shotgun (WGS) entry which is preliminary data.</text>
</comment>
<evidence type="ECO:0000313" key="3">
    <source>
        <dbReference type="Proteomes" id="UP001499878"/>
    </source>
</evidence>
<dbReference type="InterPro" id="IPR045869">
    <property type="entry name" value="Arna-like_SDR_e"/>
</dbReference>